<evidence type="ECO:0008006" key="3">
    <source>
        <dbReference type="Google" id="ProtNLM"/>
    </source>
</evidence>
<sequence>MSNTSSFIPEIHLEPLVDDPGFILLSDLGFEPTAYSPIAASKPFPLFTPEAVRRIRAEIVDHETLANHMFSDDNNPCVVRGHCPDKARFTYNAWTHDAVKERVNQMAGIPITIVYNYEIGHTNIQLGPRGWAGLKAEPDMPSAEGNLAVDAEIEPTVYKVPNWHKDSYPFVCILMLSETSTFKGGNTFIRKADGTNLVCPLPPIGHAMILQGGLLDHAVSPTSASQERLSMVTSYRPSDPLQTDSCRLNTVRTVSEVPVLHKQWLDYRLKLLAERATKFVQTSDSQHLVEEMDRFIREQSNFLQESMKQMTDPVERVSTDTRGHFKNWLDAQAPTVVA</sequence>
<keyword evidence="2" id="KW-1185">Reference proteome</keyword>
<dbReference type="STRING" id="1314777.A0A164NYA2"/>
<dbReference type="OrthoDB" id="10256055at2759"/>
<dbReference type="PANTHER" id="PTHR41677:SF1">
    <property type="entry name" value="FE2OG DIOXYGENASE DOMAIN-CONTAINING PROTEIN"/>
    <property type="match status" value="1"/>
</dbReference>
<name>A0A164NYA2_9AGAM</name>
<reference evidence="1 2" key="1">
    <citation type="journal article" date="2016" name="Mol. Biol. Evol.">
        <title>Comparative Genomics of Early-Diverging Mushroom-Forming Fungi Provides Insights into the Origins of Lignocellulose Decay Capabilities.</title>
        <authorList>
            <person name="Nagy L.G."/>
            <person name="Riley R."/>
            <person name="Tritt A."/>
            <person name="Adam C."/>
            <person name="Daum C."/>
            <person name="Floudas D."/>
            <person name="Sun H."/>
            <person name="Yadav J.S."/>
            <person name="Pangilinan J."/>
            <person name="Larsson K.H."/>
            <person name="Matsuura K."/>
            <person name="Barry K."/>
            <person name="Labutti K."/>
            <person name="Kuo R."/>
            <person name="Ohm R.A."/>
            <person name="Bhattacharya S.S."/>
            <person name="Shirouzu T."/>
            <person name="Yoshinaga Y."/>
            <person name="Martin F.M."/>
            <person name="Grigoriev I.V."/>
            <person name="Hibbett D.S."/>
        </authorList>
    </citation>
    <scope>NUCLEOTIDE SEQUENCE [LARGE SCALE GENOMIC DNA]</scope>
    <source>
        <strain evidence="1 2">HHB9708</strain>
    </source>
</reference>
<gene>
    <name evidence="1" type="ORF">SISNIDRAFT_460036</name>
</gene>
<dbReference type="PANTHER" id="PTHR41677">
    <property type="entry name" value="YALI0B19030P"/>
    <property type="match status" value="1"/>
</dbReference>
<proteinExistence type="predicted"/>
<dbReference type="AlphaFoldDB" id="A0A164NYA2"/>
<accession>A0A164NYA2</accession>
<evidence type="ECO:0000313" key="1">
    <source>
        <dbReference type="EMBL" id="KZS88163.1"/>
    </source>
</evidence>
<evidence type="ECO:0000313" key="2">
    <source>
        <dbReference type="Proteomes" id="UP000076722"/>
    </source>
</evidence>
<dbReference type="Proteomes" id="UP000076722">
    <property type="component" value="Unassembled WGS sequence"/>
</dbReference>
<protein>
    <recommendedName>
        <fullName evidence="3">Fe2OG dioxygenase domain-containing protein</fullName>
    </recommendedName>
</protein>
<organism evidence="1 2">
    <name type="scientific">Sistotremastrum niveocremeum HHB9708</name>
    <dbReference type="NCBI Taxonomy" id="1314777"/>
    <lineage>
        <taxon>Eukaryota</taxon>
        <taxon>Fungi</taxon>
        <taxon>Dikarya</taxon>
        <taxon>Basidiomycota</taxon>
        <taxon>Agaricomycotina</taxon>
        <taxon>Agaricomycetes</taxon>
        <taxon>Sistotremastrales</taxon>
        <taxon>Sistotremastraceae</taxon>
        <taxon>Sertulicium</taxon>
        <taxon>Sertulicium niveocremeum</taxon>
    </lineage>
</organism>
<dbReference type="EMBL" id="KV419439">
    <property type="protein sequence ID" value="KZS88163.1"/>
    <property type="molecule type" value="Genomic_DNA"/>
</dbReference>